<proteinExistence type="predicted"/>
<comment type="caution">
    <text evidence="1">The sequence shown here is derived from an EMBL/GenBank/DDBJ whole genome shotgun (WGS) entry which is preliminary data.</text>
</comment>
<dbReference type="EMBL" id="JACXVP010000005">
    <property type="protein sequence ID" value="KAG5607295.1"/>
    <property type="molecule type" value="Genomic_DNA"/>
</dbReference>
<evidence type="ECO:0000313" key="2">
    <source>
        <dbReference type="Proteomes" id="UP000824120"/>
    </source>
</evidence>
<keyword evidence="2" id="KW-1185">Reference proteome</keyword>
<evidence type="ECO:0000313" key="1">
    <source>
        <dbReference type="EMBL" id="KAG5607295.1"/>
    </source>
</evidence>
<dbReference type="AlphaFoldDB" id="A0A9J5Z5X4"/>
<organism evidence="1 2">
    <name type="scientific">Solanum commersonii</name>
    <name type="common">Commerson's wild potato</name>
    <name type="synonym">Commerson's nightshade</name>
    <dbReference type="NCBI Taxonomy" id="4109"/>
    <lineage>
        <taxon>Eukaryota</taxon>
        <taxon>Viridiplantae</taxon>
        <taxon>Streptophyta</taxon>
        <taxon>Embryophyta</taxon>
        <taxon>Tracheophyta</taxon>
        <taxon>Spermatophyta</taxon>
        <taxon>Magnoliopsida</taxon>
        <taxon>eudicotyledons</taxon>
        <taxon>Gunneridae</taxon>
        <taxon>Pentapetalae</taxon>
        <taxon>asterids</taxon>
        <taxon>lamiids</taxon>
        <taxon>Solanales</taxon>
        <taxon>Solanaceae</taxon>
        <taxon>Solanoideae</taxon>
        <taxon>Solaneae</taxon>
        <taxon>Solanum</taxon>
    </lineage>
</organism>
<name>A0A9J5Z5X4_SOLCO</name>
<protein>
    <submittedName>
        <fullName evidence="1">Uncharacterized protein</fullName>
    </submittedName>
</protein>
<dbReference type="Proteomes" id="UP000824120">
    <property type="component" value="Chromosome 5"/>
</dbReference>
<sequence length="63" mass="7582">MVYFVWIVTPLVFNNVQYFHLMASPSCCRYYRLYHLLHISLDEGLYLVVKSMDLSFIFCCQYS</sequence>
<reference evidence="1 2" key="1">
    <citation type="submission" date="2020-09" db="EMBL/GenBank/DDBJ databases">
        <title>De no assembly of potato wild relative species, Solanum commersonii.</title>
        <authorList>
            <person name="Cho K."/>
        </authorList>
    </citation>
    <scope>NUCLEOTIDE SEQUENCE [LARGE SCALE GENOMIC DNA]</scope>
    <source>
        <strain evidence="1">LZ3.2</strain>
        <tissue evidence="1">Leaf</tissue>
    </source>
</reference>
<accession>A0A9J5Z5X4</accession>
<gene>
    <name evidence="1" type="ORF">H5410_028787</name>
</gene>